<dbReference type="RefSeq" id="WP_100905736.1">
    <property type="nucleotide sequence ID" value="NZ_CP017766.1"/>
</dbReference>
<accession>A0A2H4VCE0</accession>
<reference evidence="3 6" key="2">
    <citation type="submission" date="2020-04" db="EMBL/GenBank/DDBJ databases">
        <title>Draft genome of Methanobacterium subterraneum isolated from animal feces.</title>
        <authorList>
            <person name="Ouboter H.T."/>
            <person name="Berger S."/>
            <person name="Gungor E."/>
            <person name="Jetten M.S.M."/>
            <person name="Welte C.U."/>
        </authorList>
    </citation>
    <scope>NUCLEOTIDE SEQUENCE [LARGE SCALE GENOMIC DNA]</scope>
    <source>
        <strain evidence="3">HO_2020</strain>
    </source>
</reference>
<evidence type="ECO:0000313" key="5">
    <source>
        <dbReference type="Proteomes" id="UP000232806"/>
    </source>
</evidence>
<keyword evidence="4" id="KW-1185">Reference proteome</keyword>
<name>A0A2H4VQL6_9EURY</name>
<accession>A0A2H4VQL6</accession>
<proteinExistence type="predicted"/>
<dbReference type="OrthoDB" id="81613at2157"/>
<dbReference type="EMBL" id="CP017766">
    <property type="protein sequence ID" value="AUB55757.1"/>
    <property type="molecule type" value="Genomic_DNA"/>
</dbReference>
<dbReference type="GeneID" id="35122794"/>
<evidence type="ECO:0000313" key="4">
    <source>
        <dbReference type="Proteomes" id="UP000232631"/>
    </source>
</evidence>
<gene>
    <name evidence="1" type="ORF">BK007_06890</name>
    <name evidence="2" type="ORF">BK009_06595</name>
    <name evidence="3" type="ORF">HG719_09985</name>
</gene>
<dbReference type="AlphaFoldDB" id="A0A2H4VQL6"/>
<dbReference type="KEGG" id="msub:BK009_06595"/>
<dbReference type="EMBL" id="JABBYL010000035">
    <property type="protein sequence ID" value="NMO10140.1"/>
    <property type="molecule type" value="Genomic_DNA"/>
</dbReference>
<dbReference type="PROSITE" id="PS51257">
    <property type="entry name" value="PROKAR_LIPOPROTEIN"/>
    <property type="match status" value="1"/>
</dbReference>
<organism evidence="2 4">
    <name type="scientific">Methanobacterium subterraneum</name>
    <dbReference type="NCBI Taxonomy" id="59277"/>
    <lineage>
        <taxon>Archaea</taxon>
        <taxon>Methanobacteriati</taxon>
        <taxon>Methanobacteriota</taxon>
        <taxon>Methanomada group</taxon>
        <taxon>Methanobacteria</taxon>
        <taxon>Methanobacteriales</taxon>
        <taxon>Methanobacteriaceae</taxon>
        <taxon>Methanobacterium</taxon>
    </lineage>
</organism>
<evidence type="ECO:0000313" key="2">
    <source>
        <dbReference type="EMBL" id="AUB60377.1"/>
    </source>
</evidence>
<evidence type="ECO:0008006" key="7">
    <source>
        <dbReference type="Google" id="ProtNLM"/>
    </source>
</evidence>
<dbReference type="EMBL" id="CP017768">
    <property type="protein sequence ID" value="AUB60377.1"/>
    <property type="molecule type" value="Genomic_DNA"/>
</dbReference>
<evidence type="ECO:0000313" key="6">
    <source>
        <dbReference type="Proteomes" id="UP000591058"/>
    </source>
</evidence>
<protein>
    <recommendedName>
        <fullName evidence="7">CARDB domain-containing protein</fullName>
    </recommendedName>
</protein>
<sequence>MKSKIGIIAIVGLLMAVVFVSGCTDQNNNQTNASNTTNTSNTSTVKAFDVKATQTGPSTAKKGTSITINGSVTNHGSSAVADVKASGQDFIRNLGTLNPGQTQTFTYQVYIPTDKEVQADFGDNATVSNPLYIGGFAVTCTDSNGSIRTLNSNHLNINLS</sequence>
<dbReference type="Proteomes" id="UP000591058">
    <property type="component" value="Unassembled WGS sequence"/>
</dbReference>
<evidence type="ECO:0000313" key="1">
    <source>
        <dbReference type="EMBL" id="AUB55757.1"/>
    </source>
</evidence>
<dbReference type="Proteomes" id="UP000232631">
    <property type="component" value="Chromosome"/>
</dbReference>
<dbReference type="Proteomes" id="UP000232806">
    <property type="component" value="Chromosome"/>
</dbReference>
<evidence type="ECO:0000313" key="3">
    <source>
        <dbReference type="EMBL" id="NMO10140.1"/>
    </source>
</evidence>
<reference evidence="4 5" key="1">
    <citation type="submission" date="2016-10" db="EMBL/GenBank/DDBJ databases">
        <title>Comparative genomics between deep and shallow subseafloor isolates.</title>
        <authorList>
            <person name="Ishii S."/>
            <person name="Miller J.R."/>
            <person name="Sutton G."/>
            <person name="Suzuki S."/>
            <person name="Methe B."/>
            <person name="Inagaki F."/>
            <person name="Imachi H."/>
        </authorList>
    </citation>
    <scope>NUCLEOTIDE SEQUENCE [LARGE SCALE GENOMIC DNA]</scope>
    <source>
        <strain evidence="2 4">A8p</strain>
        <strain evidence="1 5">MO-MB1</strain>
    </source>
</reference>